<organism evidence="2 3">
    <name type="scientific">Litorilituus lipolyticus</name>
    <dbReference type="NCBI Taxonomy" id="2491017"/>
    <lineage>
        <taxon>Bacteria</taxon>
        <taxon>Pseudomonadati</taxon>
        <taxon>Pseudomonadota</taxon>
        <taxon>Gammaproteobacteria</taxon>
        <taxon>Alteromonadales</taxon>
        <taxon>Colwelliaceae</taxon>
        <taxon>Litorilituus</taxon>
    </lineage>
</organism>
<gene>
    <name evidence="2" type="ORF">EPA86_12180</name>
</gene>
<dbReference type="AlphaFoldDB" id="A0A502KRS3"/>
<accession>A0A502KRS3</accession>
<dbReference type="EMBL" id="SAWY01000027">
    <property type="protein sequence ID" value="TPH13884.1"/>
    <property type="molecule type" value="Genomic_DNA"/>
</dbReference>
<feature type="transmembrane region" description="Helical" evidence="1">
    <location>
        <begin position="6"/>
        <end position="23"/>
    </location>
</feature>
<dbReference type="OrthoDB" id="6228947at2"/>
<keyword evidence="3" id="KW-1185">Reference proteome</keyword>
<keyword evidence="1" id="KW-0472">Membrane</keyword>
<evidence type="ECO:0000313" key="2">
    <source>
        <dbReference type="EMBL" id="TPH13884.1"/>
    </source>
</evidence>
<dbReference type="InterPro" id="IPR021550">
    <property type="entry name" value="DUF2897"/>
</dbReference>
<keyword evidence="1" id="KW-1133">Transmembrane helix</keyword>
<evidence type="ECO:0000256" key="1">
    <source>
        <dbReference type="SAM" id="Phobius"/>
    </source>
</evidence>
<comment type="caution">
    <text evidence="2">The sequence shown here is derived from an EMBL/GenBank/DDBJ whole genome shotgun (WGS) entry which is preliminary data.</text>
</comment>
<reference evidence="2 3" key="1">
    <citation type="submission" date="2019-01" db="EMBL/GenBank/DDBJ databases">
        <title>Litorilituus lipolytica sp. nov., isolated from intertidal sand of the Yellow Sea in China.</title>
        <authorList>
            <person name="Liu A."/>
        </authorList>
    </citation>
    <scope>NUCLEOTIDE SEQUENCE [LARGE SCALE GENOMIC DNA]</scope>
    <source>
        <strain evidence="2 3">RZ04</strain>
    </source>
</reference>
<name>A0A502KRS3_9GAMM</name>
<protein>
    <submittedName>
        <fullName evidence="2">DUF2897 family protein</fullName>
    </submittedName>
</protein>
<dbReference type="RefSeq" id="WP_140603995.1">
    <property type="nucleotide sequence ID" value="NZ_SAWY01000027.1"/>
</dbReference>
<evidence type="ECO:0000313" key="3">
    <source>
        <dbReference type="Proteomes" id="UP000315303"/>
    </source>
</evidence>
<dbReference type="Pfam" id="PF11446">
    <property type="entry name" value="DUF2897"/>
    <property type="match status" value="1"/>
</dbReference>
<proteinExistence type="predicted"/>
<keyword evidence="1" id="KW-0812">Transmembrane</keyword>
<dbReference type="Proteomes" id="UP000315303">
    <property type="component" value="Unassembled WGS sequence"/>
</dbReference>
<sequence>MSIIAILIIIIAVGVIAGGVLLLKQSAKKFNLTDEQLTKIKARNKEIEQEEKEQD</sequence>